<feature type="chain" id="PRO_5012707805" description="Neutral/alkaline non-lysosomal ceramidase N-terminal domain-containing protein" evidence="1">
    <location>
        <begin position="31"/>
        <end position="496"/>
    </location>
</feature>
<dbReference type="RefSeq" id="WP_210405632.1">
    <property type="nucleotide sequence ID" value="NZ_CP019082.1"/>
</dbReference>
<reference evidence="3" key="1">
    <citation type="submission" date="2016-12" db="EMBL/GenBank/DDBJ databases">
        <title>Comparative genomics of four Isosphaeraceae planctomycetes: a common pool of plasmids and glycoside hydrolase genes.</title>
        <authorList>
            <person name="Ivanova A."/>
        </authorList>
    </citation>
    <scope>NUCLEOTIDE SEQUENCE [LARGE SCALE GENOMIC DNA]</scope>
    <source>
        <strain evidence="3">PX4</strain>
    </source>
</reference>
<dbReference type="KEGG" id="pbor:BSF38_04451"/>
<proteinExistence type="predicted"/>
<protein>
    <recommendedName>
        <fullName evidence="4">Neutral/alkaline non-lysosomal ceramidase N-terminal domain-containing protein</fullName>
    </recommendedName>
</protein>
<organism evidence="2 3">
    <name type="scientific">Paludisphaera borealis</name>
    <dbReference type="NCBI Taxonomy" id="1387353"/>
    <lineage>
        <taxon>Bacteria</taxon>
        <taxon>Pseudomonadati</taxon>
        <taxon>Planctomycetota</taxon>
        <taxon>Planctomycetia</taxon>
        <taxon>Isosphaerales</taxon>
        <taxon>Isosphaeraceae</taxon>
        <taxon>Paludisphaera</taxon>
    </lineage>
</organism>
<dbReference type="Proteomes" id="UP000186309">
    <property type="component" value="Chromosome"/>
</dbReference>
<dbReference type="STRING" id="1387353.BSF38_04451"/>
<evidence type="ECO:0000256" key="1">
    <source>
        <dbReference type="SAM" id="SignalP"/>
    </source>
</evidence>
<evidence type="ECO:0008006" key="4">
    <source>
        <dbReference type="Google" id="ProtNLM"/>
    </source>
</evidence>
<sequence>MNTRRRSFRTLSTTAAALVTLGLFVGRAESQTAAAKPLFRAGAATANVTPFLGEPIVGNFETPPASHIHDELHARCLVLDDGATKLAIVLVDSVGVSREVYDAAKKLAAEKTGIPARNILAAATHTHSGTSSQSENMMRANERLTPYQQLLSQRIADVIQVAANNLEPAQIGWGAVDVPGPLFNRRWLLQPGKTAKNPFGGNDRAVMNPGNRPDLLEPAGPTDPQVSFLAVRTPQGRPLALLANYSLHYIGGVPIGHVSADYFACFGQRIGLLLDADSRGFPPFVGIMSNGTSGDVNNIDVKGTSTRSYGPYQKMNVVADELADAVAGAYRKVAFHDHVPLAAAHRELTLATRKPTPEQLDRARKILAQPADAPKQHGLERAYAQRTLELNDAPAEISAPLQALRIGDLGIASIPFEVFTEIGLEIKKKSPFQPTFTIELAGGSYGYLPTPRHFDIGGYETWLGTNNVEPEASTKIVKTLMELFADLDAQRKAARP</sequence>
<keyword evidence="3" id="KW-1185">Reference proteome</keyword>
<dbReference type="EMBL" id="CP019082">
    <property type="protein sequence ID" value="APW62895.1"/>
    <property type="molecule type" value="Genomic_DNA"/>
</dbReference>
<name>A0A1U7CVD8_9BACT</name>
<dbReference type="AlphaFoldDB" id="A0A1U7CVD8"/>
<accession>A0A1U7CVD8</accession>
<evidence type="ECO:0000313" key="3">
    <source>
        <dbReference type="Proteomes" id="UP000186309"/>
    </source>
</evidence>
<gene>
    <name evidence="2" type="ORF">BSF38_04451</name>
</gene>
<evidence type="ECO:0000313" key="2">
    <source>
        <dbReference type="EMBL" id="APW62895.1"/>
    </source>
</evidence>
<feature type="signal peptide" evidence="1">
    <location>
        <begin position="1"/>
        <end position="30"/>
    </location>
</feature>
<keyword evidence="1" id="KW-0732">Signal</keyword>